<evidence type="ECO:0000313" key="3">
    <source>
        <dbReference type="Proteomes" id="UP000436483"/>
    </source>
</evidence>
<dbReference type="OrthoDB" id="8017089at2"/>
<feature type="coiled-coil region" evidence="1">
    <location>
        <begin position="44"/>
        <end position="117"/>
    </location>
</feature>
<dbReference type="EMBL" id="WURB01000005">
    <property type="protein sequence ID" value="MXQ11661.1"/>
    <property type="molecule type" value="Genomic_DNA"/>
</dbReference>
<reference evidence="2 3" key="2">
    <citation type="submission" date="2020-01" db="EMBL/GenBank/DDBJ databases">
        <title>Microvirga sp. nov., an arsenate reduction bacterium isolated from Tibet hotspring sediments.</title>
        <authorList>
            <person name="Xian W.-D."/>
            <person name="Li W.-J."/>
        </authorList>
    </citation>
    <scope>NUCLEOTIDE SEQUENCE [LARGE SCALE GENOMIC DNA]</scope>
    <source>
        <strain evidence="2 3">KCTC 23863</strain>
    </source>
</reference>
<protein>
    <submittedName>
        <fullName evidence="2">Uncharacterized protein</fullName>
    </submittedName>
</protein>
<dbReference type="Proteomes" id="UP000436483">
    <property type="component" value="Unassembled WGS sequence"/>
</dbReference>
<reference evidence="2 3" key="1">
    <citation type="submission" date="2019-12" db="EMBL/GenBank/DDBJ databases">
        <authorList>
            <person name="Yuan C.-G."/>
        </authorList>
    </citation>
    <scope>NUCLEOTIDE SEQUENCE [LARGE SCALE GENOMIC DNA]</scope>
    <source>
        <strain evidence="2 3">KCTC 23863</strain>
    </source>
</reference>
<evidence type="ECO:0000256" key="1">
    <source>
        <dbReference type="SAM" id="Coils"/>
    </source>
</evidence>
<organism evidence="2 3">
    <name type="scientific">Microvirga makkahensis</name>
    <dbReference type="NCBI Taxonomy" id="1128670"/>
    <lineage>
        <taxon>Bacteria</taxon>
        <taxon>Pseudomonadati</taxon>
        <taxon>Pseudomonadota</taxon>
        <taxon>Alphaproteobacteria</taxon>
        <taxon>Hyphomicrobiales</taxon>
        <taxon>Methylobacteriaceae</taxon>
        <taxon>Microvirga</taxon>
    </lineage>
</organism>
<dbReference type="AlphaFoldDB" id="A0A7X3SNQ7"/>
<gene>
    <name evidence="2" type="ORF">GR328_09360</name>
</gene>
<name>A0A7X3SNQ7_9HYPH</name>
<sequence>MATPIADLISDFSSPAASEGIGIGVLRRVRQNLESDQVAVQSTADHQAELIRSIEERVRAEEREAARERLENALKAEYDRHCKDLVHQREKWVEQEAQQLSSQISTAMADLESLLSESAARILASVIPEALRQKAIAEFNEAIGTILSGNVSTLLRVTGPKDMLEALKAGVTVGEGVVEFVPGDAAEVTLIAEQTTVQTQLSTWSERLRTFLKAEPAC</sequence>
<keyword evidence="3" id="KW-1185">Reference proteome</keyword>
<keyword evidence="1" id="KW-0175">Coiled coil</keyword>
<evidence type="ECO:0000313" key="2">
    <source>
        <dbReference type="EMBL" id="MXQ11661.1"/>
    </source>
</evidence>
<comment type="caution">
    <text evidence="2">The sequence shown here is derived from an EMBL/GenBank/DDBJ whole genome shotgun (WGS) entry which is preliminary data.</text>
</comment>
<proteinExistence type="predicted"/>
<accession>A0A7X3SNQ7</accession>
<dbReference type="RefSeq" id="WP_160884246.1">
    <property type="nucleotide sequence ID" value="NZ_WURB01000005.1"/>
</dbReference>